<feature type="compositionally biased region" description="Gly residues" evidence="1">
    <location>
        <begin position="60"/>
        <end position="74"/>
    </location>
</feature>
<evidence type="ECO:0000256" key="1">
    <source>
        <dbReference type="SAM" id="MobiDB-lite"/>
    </source>
</evidence>
<protein>
    <submittedName>
        <fullName evidence="2">Uncharacterized protein</fullName>
    </submittedName>
</protein>
<proteinExistence type="predicted"/>
<organism evidence="2 3">
    <name type="scientific">Streptomyces clavuligerus</name>
    <dbReference type="NCBI Taxonomy" id="1901"/>
    <lineage>
        <taxon>Bacteria</taxon>
        <taxon>Bacillati</taxon>
        <taxon>Actinomycetota</taxon>
        <taxon>Actinomycetes</taxon>
        <taxon>Kitasatosporales</taxon>
        <taxon>Streptomycetaceae</taxon>
        <taxon>Streptomyces</taxon>
    </lineage>
</organism>
<dbReference type="OrthoDB" id="5195018at2"/>
<evidence type="ECO:0000313" key="2">
    <source>
        <dbReference type="EMBL" id="EFG07551.1"/>
    </source>
</evidence>
<dbReference type="Pfam" id="PF21983">
    <property type="entry name" value="NikA-like"/>
    <property type="match status" value="1"/>
</dbReference>
<sequence length="210" mass="21817">MTRPEPADPATVVEGGDCPARGRASYIVRNSSAATGSGGVSDELAPTPNGEGEPSRHQGVPGGGEVGTGGGPQPGGEAELSSVRRQRPRLRQTVQRDHVRSVRLTADELATVQHAAKSVGLTTAGFLADAAVAVARTHGDARLWLTDQRALVEELMTATAQLARAGNNLNQVARVLNSGGHSDAVDQTVGRVQRAAVRVEAATVEIARRR</sequence>
<dbReference type="STRING" id="1901.BB341_16070"/>
<name>B5GPI2_STRCL</name>
<evidence type="ECO:0000313" key="3">
    <source>
        <dbReference type="Proteomes" id="UP000002357"/>
    </source>
</evidence>
<accession>B5GPI2</accession>
<keyword evidence="3" id="KW-1185">Reference proteome</keyword>
<dbReference type="EMBL" id="CM000913">
    <property type="protein sequence ID" value="EFG07551.1"/>
    <property type="molecule type" value="Genomic_DNA"/>
</dbReference>
<dbReference type="Proteomes" id="UP000002357">
    <property type="component" value="Chromosome"/>
</dbReference>
<dbReference type="AlphaFoldDB" id="B5GPI2"/>
<dbReference type="RefSeq" id="WP_003953662.1">
    <property type="nucleotide sequence ID" value="NZ_CM000913.1"/>
</dbReference>
<gene>
    <name evidence="2" type="ORF">SCLAV_2478</name>
</gene>
<dbReference type="KEGG" id="sclf:BB341_16070"/>
<dbReference type="InterPro" id="IPR053842">
    <property type="entry name" value="NikA-like"/>
</dbReference>
<dbReference type="eggNOG" id="ENOG502ZPU4">
    <property type="taxonomic scope" value="Bacteria"/>
</dbReference>
<reference evidence="2 3" key="1">
    <citation type="journal article" date="2010" name="Genome Biol. Evol.">
        <title>The sequence of a 1.8-mb bacterial linear plasmid reveals a rich evolutionary reservoir of secondary metabolic pathways.</title>
        <authorList>
            <person name="Medema M.H."/>
            <person name="Trefzer A."/>
            <person name="Kovalchuk A."/>
            <person name="van den Berg M."/>
            <person name="Mueller U."/>
            <person name="Heijne W."/>
            <person name="Wu L."/>
            <person name="Alam M.T."/>
            <person name="Ronning C.M."/>
            <person name="Nierman W.C."/>
            <person name="Bovenberg R.A.L."/>
            <person name="Breitling R."/>
            <person name="Takano E."/>
        </authorList>
    </citation>
    <scope>NUCLEOTIDE SEQUENCE [LARGE SCALE GENOMIC DNA]</scope>
    <source>
        <strain evidence="3">ATCC 27064 / DSM 738 / JCM 4710 / NBRC 13307 / NCIMB 12785 / NRRL 3585 / VKM Ac-602</strain>
    </source>
</reference>
<dbReference type="GeneID" id="301046597"/>
<feature type="region of interest" description="Disordered" evidence="1">
    <location>
        <begin position="1"/>
        <end position="98"/>
    </location>
</feature>